<dbReference type="Proteomes" id="UP000756710">
    <property type="component" value="Unassembled WGS sequence"/>
</dbReference>
<keyword evidence="2" id="KW-1003">Cell membrane</keyword>
<protein>
    <submittedName>
        <fullName evidence="7">Integral membrane protein</fullName>
    </submittedName>
</protein>
<dbReference type="EMBL" id="JAGGLR010000009">
    <property type="protein sequence ID" value="MBP2062708.1"/>
    <property type="molecule type" value="Genomic_DNA"/>
</dbReference>
<dbReference type="Pfam" id="PF06081">
    <property type="entry name" value="ArAE_1"/>
    <property type="match status" value="1"/>
</dbReference>
<proteinExistence type="predicted"/>
<keyword evidence="3 6" id="KW-0812">Transmembrane</keyword>
<organism evidence="7">
    <name type="scientific">Streptomyces iranensis</name>
    <dbReference type="NCBI Taxonomy" id="576784"/>
    <lineage>
        <taxon>Bacteria</taxon>
        <taxon>Bacillati</taxon>
        <taxon>Actinomycetota</taxon>
        <taxon>Actinomycetes</taxon>
        <taxon>Kitasatosporales</taxon>
        <taxon>Streptomycetaceae</taxon>
        <taxon>Streptomyces</taxon>
        <taxon>Streptomyces violaceusniger group</taxon>
    </lineage>
</organism>
<evidence type="ECO:0000256" key="6">
    <source>
        <dbReference type="SAM" id="Phobius"/>
    </source>
</evidence>
<feature type="transmembrane region" description="Helical" evidence="6">
    <location>
        <begin position="63"/>
        <end position="81"/>
    </location>
</feature>
<feature type="transmembrane region" description="Helical" evidence="6">
    <location>
        <begin position="133"/>
        <end position="153"/>
    </location>
</feature>
<feature type="transmembrane region" description="Helical" evidence="6">
    <location>
        <begin position="160"/>
        <end position="180"/>
    </location>
</feature>
<dbReference type="GeneID" id="32466091"/>
<evidence type="ECO:0000256" key="2">
    <source>
        <dbReference type="ARBA" id="ARBA00022475"/>
    </source>
</evidence>
<dbReference type="AlphaFoldDB" id="A0A060ZFD4"/>
<sequence length="401" mass="43204">MGHGYEKLYVVRAEARGIVDAAARAWQGPGRERDLLVQSLKAAGAATLAWAVSGWWLKDPVALMAPWVAVVLVQATVYRSLFKGLQQLVAIAVGTLLAAGAEALTGNTLISVALVLPVVMLLSNWPRLGDQGIYGPTTALFTLTSAPVSSLTVSHRLLQALLGAAIGIAVNALILPPVHLRNVRENLSSLAHGTQETLASIAEALAQGDWSEDTPADWRRLAGRLQQRHESLRSARLWSHESLRLNPRLPWKSREKLPPTLPPEGEDQRWSAIVAEVGAVVSTMVDIADENRSIPTPDQQPLRDYGHLLADLAAACEARAEMICEPAAPNGARGELDDARGQLDEAVEAVERRHGALHKQLTDERYVSPGTTAVLGTLLIQAQNIWHDIAPDTWPRATAGA</sequence>
<reference evidence="7" key="1">
    <citation type="submission" date="2014-05" db="EMBL/GenBank/DDBJ databases">
        <authorList>
            <person name="Horn Fabian"/>
        </authorList>
    </citation>
    <scope>NUCLEOTIDE SEQUENCE</scope>
</reference>
<evidence type="ECO:0000313" key="9">
    <source>
        <dbReference type="Proteomes" id="UP000756710"/>
    </source>
</evidence>
<dbReference type="HOGENOM" id="CLU_037626_2_0_11"/>
<name>A0A060ZFD4_9ACTN</name>
<dbReference type="GO" id="GO:0005886">
    <property type="term" value="C:plasma membrane"/>
    <property type="evidence" value="ECO:0007669"/>
    <property type="project" value="UniProtKB-SubCell"/>
</dbReference>
<keyword evidence="9" id="KW-1185">Reference proteome</keyword>
<evidence type="ECO:0000256" key="1">
    <source>
        <dbReference type="ARBA" id="ARBA00004651"/>
    </source>
</evidence>
<dbReference type="EMBL" id="LK022848">
    <property type="protein sequence ID" value="CDR04573.1"/>
    <property type="molecule type" value="Genomic_DNA"/>
</dbReference>
<keyword evidence="5 6" id="KW-0472">Membrane</keyword>
<dbReference type="RefSeq" id="WP_044568200.1">
    <property type="nucleotide sequence ID" value="NZ_BAABDR010000025.1"/>
</dbReference>
<comment type="subcellular location">
    <subcellularLocation>
        <location evidence="1">Cell membrane</location>
        <topology evidence="1">Multi-pass membrane protein</topology>
    </subcellularLocation>
</comment>
<feature type="transmembrane region" description="Helical" evidence="6">
    <location>
        <begin position="88"/>
        <end position="121"/>
    </location>
</feature>
<evidence type="ECO:0000313" key="7">
    <source>
        <dbReference type="EMBL" id="CDR04573.1"/>
    </source>
</evidence>
<dbReference type="InterPro" id="IPR010343">
    <property type="entry name" value="ArAE_1"/>
</dbReference>
<evidence type="ECO:0000256" key="4">
    <source>
        <dbReference type="ARBA" id="ARBA00022989"/>
    </source>
</evidence>
<evidence type="ECO:0000256" key="5">
    <source>
        <dbReference type="ARBA" id="ARBA00023136"/>
    </source>
</evidence>
<keyword evidence="4 6" id="KW-1133">Transmembrane helix</keyword>
<accession>A0A060ZFD4</accession>
<reference evidence="8 9" key="2">
    <citation type="submission" date="2021-03" db="EMBL/GenBank/DDBJ databases">
        <title>Genomic Encyclopedia of Type Strains, Phase IV (KMG-IV): sequencing the most valuable type-strain genomes for metagenomic binning, comparative biology and taxonomic classification.</title>
        <authorList>
            <person name="Goeker M."/>
        </authorList>
    </citation>
    <scope>NUCLEOTIDE SEQUENCE [LARGE SCALE GENOMIC DNA]</scope>
    <source>
        <strain evidence="8 9">DSM 41954</strain>
    </source>
</reference>
<evidence type="ECO:0000313" key="8">
    <source>
        <dbReference type="EMBL" id="MBP2062708.1"/>
    </source>
</evidence>
<evidence type="ECO:0000256" key="3">
    <source>
        <dbReference type="ARBA" id="ARBA00022692"/>
    </source>
</evidence>
<gene>
    <name evidence="8" type="ORF">J2Z30_003727</name>
    <name evidence="7" type="ORF">SIRAN1721</name>
</gene>